<sequence length="457" mass="48610">MSPSSPSSRSSRTAPSRRGVLAGLGLAAGGAVLSGCASPAVAGIVGTGPGKDTLQFWSLLGGADGIVMQGMVDQYKKTHPNVKQQTVTLGWGDPYYTKLSLAVIGNHPPDVGIAHLTRARILAKAGLLDPIAESDLERNGLRITDFNPVAVQMATINGKLYAVPLDTHVQTVFYNTKICKQAGLLKPDGTLVDLDSRDRFTEAALESKKVTKQWGFGIGVQDPVISWRQFQGFYSQAGGQVVADQGTKVVLDDDKAGEVIDFITGLTLHKGAVPSTASSGAVFNAFAAGTLGLFIDGDWDISAFKAAKTPFDMTRFPQLFGSVPTDYKVQADSHSLVLPRNSGRSRQRLDTTLQFIKSIISQSLTWGGGGHIPAYLPTDRSEAYKKLKPNSNYAASARHAAYDPDAWYSGSGSHFESVVGGYLSAAFTGQSSVSAALKNMRRDLNRLAKTKSPLKSA</sequence>
<proteinExistence type="inferred from homology"/>
<dbReference type="GO" id="GO:0042956">
    <property type="term" value="P:maltodextrin transmembrane transport"/>
    <property type="evidence" value="ECO:0007669"/>
    <property type="project" value="TreeGrafter"/>
</dbReference>
<dbReference type="Pfam" id="PF01547">
    <property type="entry name" value="SBP_bac_1"/>
    <property type="match status" value="1"/>
</dbReference>
<evidence type="ECO:0008006" key="6">
    <source>
        <dbReference type="Google" id="ProtNLM"/>
    </source>
</evidence>
<protein>
    <recommendedName>
        <fullName evidence="6">ABC transporter substrate-binding protein</fullName>
    </recommendedName>
</protein>
<dbReference type="SUPFAM" id="SSF53850">
    <property type="entry name" value="Periplasmic binding protein-like II"/>
    <property type="match status" value="1"/>
</dbReference>
<gene>
    <name evidence="4" type="ORF">BIV57_16450</name>
</gene>
<dbReference type="EMBL" id="MLCF01000095">
    <property type="protein sequence ID" value="OIV36417.1"/>
    <property type="molecule type" value="Genomic_DNA"/>
</dbReference>
<evidence type="ECO:0000256" key="2">
    <source>
        <dbReference type="ARBA" id="ARBA00022448"/>
    </source>
</evidence>
<dbReference type="PANTHER" id="PTHR30061:SF50">
    <property type="entry name" value="MALTOSE_MALTODEXTRIN-BINDING PERIPLASMIC PROTEIN"/>
    <property type="match status" value="1"/>
</dbReference>
<organism evidence="4 5">
    <name type="scientific">Mangrovactinospora gilvigrisea</name>
    <dbReference type="NCBI Taxonomy" id="1428644"/>
    <lineage>
        <taxon>Bacteria</taxon>
        <taxon>Bacillati</taxon>
        <taxon>Actinomycetota</taxon>
        <taxon>Actinomycetes</taxon>
        <taxon>Kitasatosporales</taxon>
        <taxon>Streptomycetaceae</taxon>
        <taxon>Mangrovactinospora</taxon>
    </lineage>
</organism>
<keyword evidence="3" id="KW-0732">Signal</keyword>
<keyword evidence="2" id="KW-0813">Transport</keyword>
<name>A0A1J7BSI1_9ACTN</name>
<evidence type="ECO:0000256" key="3">
    <source>
        <dbReference type="ARBA" id="ARBA00022729"/>
    </source>
</evidence>
<comment type="similarity">
    <text evidence="1">Belongs to the bacterial solute-binding protein 1 family.</text>
</comment>
<dbReference type="GO" id="GO:0055052">
    <property type="term" value="C:ATP-binding cassette (ABC) transporter complex, substrate-binding subunit-containing"/>
    <property type="evidence" value="ECO:0007669"/>
    <property type="project" value="TreeGrafter"/>
</dbReference>
<dbReference type="GO" id="GO:1901982">
    <property type="term" value="F:maltose binding"/>
    <property type="evidence" value="ECO:0007669"/>
    <property type="project" value="TreeGrafter"/>
</dbReference>
<evidence type="ECO:0000313" key="5">
    <source>
        <dbReference type="Proteomes" id="UP000243342"/>
    </source>
</evidence>
<accession>A0A1J7BSI1</accession>
<dbReference type="STRING" id="1428644.BIV57_16450"/>
<dbReference type="InterPro" id="IPR006311">
    <property type="entry name" value="TAT_signal"/>
</dbReference>
<dbReference type="InterPro" id="IPR006059">
    <property type="entry name" value="SBP"/>
</dbReference>
<dbReference type="PANTHER" id="PTHR30061">
    <property type="entry name" value="MALTOSE-BINDING PERIPLASMIC PROTEIN"/>
    <property type="match status" value="1"/>
</dbReference>
<evidence type="ECO:0000313" key="4">
    <source>
        <dbReference type="EMBL" id="OIV36417.1"/>
    </source>
</evidence>
<comment type="caution">
    <text evidence="4">The sequence shown here is derived from an EMBL/GenBank/DDBJ whole genome shotgun (WGS) entry which is preliminary data.</text>
</comment>
<dbReference type="Gene3D" id="3.40.190.10">
    <property type="entry name" value="Periplasmic binding protein-like II"/>
    <property type="match status" value="1"/>
</dbReference>
<dbReference type="PROSITE" id="PS51318">
    <property type="entry name" value="TAT"/>
    <property type="match status" value="1"/>
</dbReference>
<dbReference type="Proteomes" id="UP000243342">
    <property type="component" value="Unassembled WGS sequence"/>
</dbReference>
<keyword evidence="5" id="KW-1185">Reference proteome</keyword>
<reference evidence="4 5" key="1">
    <citation type="submission" date="2016-10" db="EMBL/GenBank/DDBJ databases">
        <title>Genome sequence of Streptomyces gilvigriseus MUSC 26.</title>
        <authorList>
            <person name="Lee L.-H."/>
            <person name="Ser H.-L."/>
        </authorList>
    </citation>
    <scope>NUCLEOTIDE SEQUENCE [LARGE SCALE GENOMIC DNA]</scope>
    <source>
        <strain evidence="4 5">MUSC 26</strain>
    </source>
</reference>
<dbReference type="GO" id="GO:0015768">
    <property type="term" value="P:maltose transport"/>
    <property type="evidence" value="ECO:0007669"/>
    <property type="project" value="TreeGrafter"/>
</dbReference>
<dbReference type="AlphaFoldDB" id="A0A1J7BSI1"/>
<evidence type="ECO:0000256" key="1">
    <source>
        <dbReference type="ARBA" id="ARBA00008520"/>
    </source>
</evidence>